<dbReference type="PANTHER" id="PTHR43398:SF1">
    <property type="entry name" value="DOLICHOL-PHOSPHATE MANNOSYLTRANSFERASE SUBUNIT 1"/>
    <property type="match status" value="1"/>
</dbReference>
<dbReference type="CDD" id="cd06442">
    <property type="entry name" value="DPM1_like"/>
    <property type="match status" value="1"/>
</dbReference>
<reference evidence="5 6" key="1">
    <citation type="submission" date="2019-02" db="EMBL/GenBank/DDBJ databases">
        <title>Deep-cultivation of Planctomycetes and their phenomic and genomic characterization uncovers novel biology.</title>
        <authorList>
            <person name="Wiegand S."/>
            <person name="Jogler M."/>
            <person name="Boedeker C."/>
            <person name="Pinto D."/>
            <person name="Vollmers J."/>
            <person name="Rivas-Marin E."/>
            <person name="Kohn T."/>
            <person name="Peeters S.H."/>
            <person name="Heuer A."/>
            <person name="Rast P."/>
            <person name="Oberbeckmann S."/>
            <person name="Bunk B."/>
            <person name="Jeske O."/>
            <person name="Meyerdierks A."/>
            <person name="Storesund J.E."/>
            <person name="Kallscheuer N."/>
            <person name="Luecker S."/>
            <person name="Lage O.M."/>
            <person name="Pohl T."/>
            <person name="Merkel B.J."/>
            <person name="Hornburger P."/>
            <person name="Mueller R.-W."/>
            <person name="Bruemmer F."/>
            <person name="Labrenz M."/>
            <person name="Spormann A.M."/>
            <person name="Op den Camp H."/>
            <person name="Overmann J."/>
            <person name="Amann R."/>
            <person name="Jetten M.S.M."/>
            <person name="Mascher T."/>
            <person name="Medema M.H."/>
            <person name="Devos D.P."/>
            <person name="Kaster A.-K."/>
            <person name="Ovreas L."/>
            <person name="Rohde M."/>
            <person name="Galperin M.Y."/>
            <person name="Jogler C."/>
        </authorList>
    </citation>
    <scope>NUCLEOTIDE SEQUENCE [LARGE SCALE GENOMIC DNA]</scope>
    <source>
        <strain evidence="5 6">FF011L</strain>
    </source>
</reference>
<dbReference type="GO" id="GO:0047267">
    <property type="term" value="F:undecaprenyl-phosphate mannosyltransferase activity"/>
    <property type="evidence" value="ECO:0007669"/>
    <property type="project" value="UniProtKB-EC"/>
</dbReference>
<dbReference type="Proteomes" id="UP000320672">
    <property type="component" value="Chromosome"/>
</dbReference>
<sequence length="212" mass="22985">MAALPKADLLVVDDDSPDGTGTWAESAAESEPRLHVLVRKDERGLGSALRAGIQFGHQGKYEFLLNLDGDLSHSPEDLPRLLDAALATDPPADVVVGSRYVAGGKIEGWPLRRKLMSRMVNSFATRALKLPVKDSSGALRCYRMATLAKLPAGALKSDGYAMLEELLLGLHRNGAKFAEIPITFHDRTEGDSKLTMAETFRSVRSLLSMIGK</sequence>
<accession>A0A517MBP6</accession>
<organism evidence="5 6">
    <name type="scientific">Roseimaritima multifibrata</name>
    <dbReference type="NCBI Taxonomy" id="1930274"/>
    <lineage>
        <taxon>Bacteria</taxon>
        <taxon>Pseudomonadati</taxon>
        <taxon>Planctomycetota</taxon>
        <taxon>Planctomycetia</taxon>
        <taxon>Pirellulales</taxon>
        <taxon>Pirellulaceae</taxon>
        <taxon>Roseimaritima</taxon>
    </lineage>
</organism>
<comment type="similarity">
    <text evidence="1">Belongs to the glycosyltransferase 2 family.</text>
</comment>
<keyword evidence="2 5" id="KW-0328">Glycosyltransferase</keyword>
<dbReference type="InterPro" id="IPR029044">
    <property type="entry name" value="Nucleotide-diphossugar_trans"/>
</dbReference>
<dbReference type="AlphaFoldDB" id="A0A517MBP6"/>
<dbReference type="PANTHER" id="PTHR43398">
    <property type="entry name" value="DOLICHOL-PHOSPHATE MANNOSYLTRANSFERASE SUBUNIT 1"/>
    <property type="match status" value="1"/>
</dbReference>
<dbReference type="Gene3D" id="3.90.550.10">
    <property type="entry name" value="Spore Coat Polysaccharide Biosynthesis Protein SpsA, Chain A"/>
    <property type="match status" value="1"/>
</dbReference>
<proteinExistence type="inferred from homology"/>
<gene>
    <name evidence="5" type="ORF">FF011L_10230</name>
</gene>
<evidence type="ECO:0000256" key="1">
    <source>
        <dbReference type="ARBA" id="ARBA00006739"/>
    </source>
</evidence>
<evidence type="ECO:0000313" key="6">
    <source>
        <dbReference type="Proteomes" id="UP000320672"/>
    </source>
</evidence>
<evidence type="ECO:0000259" key="4">
    <source>
        <dbReference type="Pfam" id="PF00535"/>
    </source>
</evidence>
<dbReference type="GO" id="GO:0016020">
    <property type="term" value="C:membrane"/>
    <property type="evidence" value="ECO:0007669"/>
    <property type="project" value="GOC"/>
</dbReference>
<keyword evidence="6" id="KW-1185">Reference proteome</keyword>
<dbReference type="EC" id="2.4.1.54" evidence="5"/>
<evidence type="ECO:0000256" key="2">
    <source>
        <dbReference type="ARBA" id="ARBA00022676"/>
    </source>
</evidence>
<dbReference type="Pfam" id="PF00535">
    <property type="entry name" value="Glycos_transf_2"/>
    <property type="match status" value="1"/>
</dbReference>
<dbReference type="EMBL" id="CP036262">
    <property type="protein sequence ID" value="QDS92281.1"/>
    <property type="molecule type" value="Genomic_DNA"/>
</dbReference>
<dbReference type="KEGG" id="rml:FF011L_10230"/>
<dbReference type="GO" id="GO:0009247">
    <property type="term" value="P:glycolipid biosynthetic process"/>
    <property type="evidence" value="ECO:0007669"/>
    <property type="project" value="TreeGrafter"/>
</dbReference>
<dbReference type="InterPro" id="IPR039528">
    <property type="entry name" value="DPM1-like"/>
</dbReference>
<evidence type="ECO:0000313" key="5">
    <source>
        <dbReference type="EMBL" id="QDS92281.1"/>
    </source>
</evidence>
<feature type="domain" description="Glycosyltransferase 2-like" evidence="4">
    <location>
        <begin position="7"/>
        <end position="147"/>
    </location>
</feature>
<evidence type="ECO:0000256" key="3">
    <source>
        <dbReference type="ARBA" id="ARBA00022679"/>
    </source>
</evidence>
<dbReference type="InterPro" id="IPR001173">
    <property type="entry name" value="Glyco_trans_2-like"/>
</dbReference>
<dbReference type="SUPFAM" id="SSF53448">
    <property type="entry name" value="Nucleotide-diphospho-sugar transferases"/>
    <property type="match status" value="1"/>
</dbReference>
<dbReference type="GO" id="GO:0004582">
    <property type="term" value="F:dolichyl-phosphate beta-D-mannosyltransferase activity"/>
    <property type="evidence" value="ECO:0007669"/>
    <property type="project" value="InterPro"/>
</dbReference>
<keyword evidence="3 5" id="KW-0808">Transferase</keyword>
<name>A0A517MBP6_9BACT</name>
<protein>
    <submittedName>
        <fullName evidence="5">Undecaprenyl-phosphate mannosyltransferase</fullName>
        <ecNumber evidence="5">2.4.1.54</ecNumber>
    </submittedName>
</protein>